<evidence type="ECO:0000313" key="3">
    <source>
        <dbReference type="EMBL" id="CAH0039241.1"/>
    </source>
</evidence>
<dbReference type="OrthoDB" id="2937326at2759"/>
<gene>
    <name evidence="3" type="ORF">CSOL1703_00003536</name>
</gene>
<dbReference type="AlphaFoldDB" id="A0A9N9W3N7"/>
<dbReference type="Proteomes" id="UP000775872">
    <property type="component" value="Unassembled WGS sequence"/>
</dbReference>
<keyword evidence="1" id="KW-0472">Membrane</keyword>
<keyword evidence="1" id="KW-0812">Transmembrane</keyword>
<accession>A0A9N9W3N7</accession>
<sequence length="158" mass="17278">MAALLPPIPRVIFSILEPISLVAGFLGAVVDPSWFMAQQIPQTQTVPATEGAVIVTMQLGNLYLLMAFMGLFILNTTSEAKVVRAYLLALWLGDIGHVGISLYGLGWEKAMSISDWNGTTIGNVPVTIFLFLMRSSYFLGLFGPDRQLVSESKKKKKV</sequence>
<feature type="transmembrane region" description="Helical" evidence="1">
    <location>
        <begin position="12"/>
        <end position="31"/>
    </location>
</feature>
<reference evidence="3" key="1">
    <citation type="submission" date="2021-10" db="EMBL/GenBank/DDBJ databases">
        <authorList>
            <person name="Piombo E."/>
        </authorList>
    </citation>
    <scope>NUCLEOTIDE SEQUENCE</scope>
</reference>
<feature type="transmembrane region" description="Helical" evidence="1">
    <location>
        <begin position="86"/>
        <end position="106"/>
    </location>
</feature>
<feature type="transmembrane region" description="Helical" evidence="1">
    <location>
        <begin position="126"/>
        <end position="144"/>
    </location>
</feature>
<dbReference type="EMBL" id="CABFOC020000002">
    <property type="protein sequence ID" value="CAH0039241.1"/>
    <property type="molecule type" value="Genomic_DNA"/>
</dbReference>
<feature type="transmembrane region" description="Helical" evidence="1">
    <location>
        <begin position="51"/>
        <end position="74"/>
    </location>
</feature>
<organism evidence="3 4">
    <name type="scientific">Clonostachys solani</name>
    <dbReference type="NCBI Taxonomy" id="160281"/>
    <lineage>
        <taxon>Eukaryota</taxon>
        <taxon>Fungi</taxon>
        <taxon>Dikarya</taxon>
        <taxon>Ascomycota</taxon>
        <taxon>Pezizomycotina</taxon>
        <taxon>Sordariomycetes</taxon>
        <taxon>Hypocreomycetidae</taxon>
        <taxon>Hypocreales</taxon>
        <taxon>Bionectriaceae</taxon>
        <taxon>Clonostachys</taxon>
    </lineage>
</organism>
<dbReference type="InterPro" id="IPR056121">
    <property type="entry name" value="DUF7704"/>
</dbReference>
<evidence type="ECO:0000256" key="1">
    <source>
        <dbReference type="SAM" id="Phobius"/>
    </source>
</evidence>
<name>A0A9N9W3N7_9HYPO</name>
<evidence type="ECO:0000259" key="2">
    <source>
        <dbReference type="Pfam" id="PF24803"/>
    </source>
</evidence>
<evidence type="ECO:0000313" key="4">
    <source>
        <dbReference type="Proteomes" id="UP000775872"/>
    </source>
</evidence>
<feature type="domain" description="DUF7704" evidence="2">
    <location>
        <begin position="3"/>
        <end position="144"/>
    </location>
</feature>
<protein>
    <recommendedName>
        <fullName evidence="2">DUF7704 domain-containing protein</fullName>
    </recommendedName>
</protein>
<comment type="caution">
    <text evidence="3">The sequence shown here is derived from an EMBL/GenBank/DDBJ whole genome shotgun (WGS) entry which is preliminary data.</text>
</comment>
<proteinExistence type="predicted"/>
<dbReference type="PANTHER" id="PTHR37019:SF2">
    <property type="entry name" value="EXPERA DOMAIN-CONTAINING PROTEIN"/>
    <property type="match status" value="1"/>
</dbReference>
<keyword evidence="1" id="KW-1133">Transmembrane helix</keyword>
<dbReference type="Pfam" id="PF24803">
    <property type="entry name" value="DUF7704"/>
    <property type="match status" value="1"/>
</dbReference>
<keyword evidence="4" id="KW-1185">Reference proteome</keyword>
<dbReference type="PANTHER" id="PTHR37019">
    <property type="entry name" value="CHROMOSOME 1, WHOLE GENOME SHOTGUN SEQUENCE"/>
    <property type="match status" value="1"/>
</dbReference>